<dbReference type="InterPro" id="IPR033121">
    <property type="entry name" value="PEPTIDASE_A1"/>
</dbReference>
<keyword evidence="4" id="KW-0645">Protease</keyword>
<feature type="chain" id="PRO_5002174420" description="Peptidase A1 domain-containing protein" evidence="5">
    <location>
        <begin position="21"/>
        <end position="404"/>
    </location>
</feature>
<dbReference type="PRINTS" id="PR00792">
    <property type="entry name" value="PEPSIN"/>
</dbReference>
<dbReference type="AlphaFoldDB" id="A0A0C3FCZ6"/>
<dbReference type="Proteomes" id="UP000054166">
    <property type="component" value="Unassembled WGS sequence"/>
</dbReference>
<evidence type="ECO:0000256" key="1">
    <source>
        <dbReference type="ARBA" id="ARBA00007447"/>
    </source>
</evidence>
<evidence type="ECO:0000256" key="2">
    <source>
        <dbReference type="ARBA" id="ARBA00022750"/>
    </source>
</evidence>
<dbReference type="HOGENOM" id="CLU_038846_0_0_1"/>
<sequence>MFLSSYIQSLLFFAVFSAYASPITVDVHPVKLGFKCKINTLGSSATLPELDRMRAMSLVQAVTQDKRSGGKSITVTNSVVTYTAEVGVGSPPTQYKLLIDTGSSNTWIGAKSKYKPTKSSHKTGDTVSVSYGSGSFSGDEYTDTVTFSSSLKISKQSIGVATESSGFNNVDGILGLGPVDLTVGTLSDQSKSIPTVTDSLFADKAITSDTLGIFFQPTGSKASSGELTFGGVDTSKTSGTVEYVPVTKTSPASRYWGIDQSISYGSKAILTGSGLVDTGTTLVLLSTTSFNVYKSATGGVLDSATGLLKITSKQYSALKPLNFKVGSNTYTLNANAQIWPRSLNTQIGGAANSIYLIAADLGQTSSEFEFISGYAFLERFYSVYDTKNKRVGFARTAHTNAETN</sequence>
<dbReference type="InterPro" id="IPR034164">
    <property type="entry name" value="Pepsin-like_dom"/>
</dbReference>
<dbReference type="EMBL" id="KN832994">
    <property type="protein sequence ID" value="KIM82570.1"/>
    <property type="molecule type" value="Genomic_DNA"/>
</dbReference>
<dbReference type="GO" id="GO:0006508">
    <property type="term" value="P:proteolysis"/>
    <property type="evidence" value="ECO:0007669"/>
    <property type="project" value="UniProtKB-KW"/>
</dbReference>
<organism evidence="7 8">
    <name type="scientific">Piloderma croceum (strain F 1598)</name>
    <dbReference type="NCBI Taxonomy" id="765440"/>
    <lineage>
        <taxon>Eukaryota</taxon>
        <taxon>Fungi</taxon>
        <taxon>Dikarya</taxon>
        <taxon>Basidiomycota</taxon>
        <taxon>Agaricomycotina</taxon>
        <taxon>Agaricomycetes</taxon>
        <taxon>Agaricomycetidae</taxon>
        <taxon>Atheliales</taxon>
        <taxon>Atheliaceae</taxon>
        <taxon>Piloderma</taxon>
    </lineage>
</organism>
<evidence type="ECO:0000259" key="6">
    <source>
        <dbReference type="PROSITE" id="PS51767"/>
    </source>
</evidence>
<dbReference type="PROSITE" id="PS51767">
    <property type="entry name" value="PEPTIDASE_A1"/>
    <property type="match status" value="1"/>
</dbReference>
<evidence type="ECO:0000256" key="3">
    <source>
        <dbReference type="PIRSR" id="PIRSR601461-1"/>
    </source>
</evidence>
<evidence type="ECO:0000256" key="4">
    <source>
        <dbReference type="RuleBase" id="RU000454"/>
    </source>
</evidence>
<feature type="signal peptide" evidence="5">
    <location>
        <begin position="1"/>
        <end position="20"/>
    </location>
</feature>
<comment type="similarity">
    <text evidence="1 4">Belongs to the peptidase A1 family.</text>
</comment>
<protein>
    <recommendedName>
        <fullName evidence="6">Peptidase A1 domain-containing protein</fullName>
    </recommendedName>
</protein>
<feature type="domain" description="Peptidase A1" evidence="6">
    <location>
        <begin position="82"/>
        <end position="394"/>
    </location>
</feature>
<evidence type="ECO:0000256" key="5">
    <source>
        <dbReference type="SAM" id="SignalP"/>
    </source>
</evidence>
<dbReference type="InterPro" id="IPR001969">
    <property type="entry name" value="Aspartic_peptidase_AS"/>
</dbReference>
<dbReference type="STRING" id="765440.A0A0C3FCZ6"/>
<dbReference type="PANTHER" id="PTHR47966:SF51">
    <property type="entry name" value="BETA-SITE APP-CLEAVING ENZYME, ISOFORM A-RELATED"/>
    <property type="match status" value="1"/>
</dbReference>
<keyword evidence="8" id="KW-1185">Reference proteome</keyword>
<accession>A0A0C3FCZ6</accession>
<dbReference type="InterPro" id="IPR001461">
    <property type="entry name" value="Aspartic_peptidase_A1"/>
</dbReference>
<dbReference type="GO" id="GO:0004190">
    <property type="term" value="F:aspartic-type endopeptidase activity"/>
    <property type="evidence" value="ECO:0007669"/>
    <property type="project" value="UniProtKB-KW"/>
</dbReference>
<evidence type="ECO:0000313" key="7">
    <source>
        <dbReference type="EMBL" id="KIM82570.1"/>
    </source>
</evidence>
<dbReference type="FunCoup" id="A0A0C3FCZ6">
    <property type="interactions" value="41"/>
</dbReference>
<dbReference type="Gene3D" id="2.40.70.10">
    <property type="entry name" value="Acid Proteases"/>
    <property type="match status" value="2"/>
</dbReference>
<keyword evidence="2 4" id="KW-0064">Aspartyl protease</keyword>
<reference evidence="8" key="2">
    <citation type="submission" date="2015-01" db="EMBL/GenBank/DDBJ databases">
        <title>Evolutionary Origins and Diversification of the Mycorrhizal Mutualists.</title>
        <authorList>
            <consortium name="DOE Joint Genome Institute"/>
            <consortium name="Mycorrhizal Genomics Consortium"/>
            <person name="Kohler A."/>
            <person name="Kuo A."/>
            <person name="Nagy L.G."/>
            <person name="Floudas D."/>
            <person name="Copeland A."/>
            <person name="Barry K.W."/>
            <person name="Cichocki N."/>
            <person name="Veneault-Fourrey C."/>
            <person name="LaButti K."/>
            <person name="Lindquist E.A."/>
            <person name="Lipzen A."/>
            <person name="Lundell T."/>
            <person name="Morin E."/>
            <person name="Murat C."/>
            <person name="Riley R."/>
            <person name="Ohm R."/>
            <person name="Sun H."/>
            <person name="Tunlid A."/>
            <person name="Henrissat B."/>
            <person name="Grigoriev I.V."/>
            <person name="Hibbett D.S."/>
            <person name="Martin F."/>
        </authorList>
    </citation>
    <scope>NUCLEOTIDE SEQUENCE [LARGE SCALE GENOMIC DNA]</scope>
    <source>
        <strain evidence="8">F 1598</strain>
    </source>
</reference>
<dbReference type="CDD" id="cd05471">
    <property type="entry name" value="pepsin_like"/>
    <property type="match status" value="1"/>
</dbReference>
<dbReference type="InterPro" id="IPR021109">
    <property type="entry name" value="Peptidase_aspartic_dom_sf"/>
</dbReference>
<keyword evidence="4" id="KW-0378">Hydrolase</keyword>
<evidence type="ECO:0000313" key="8">
    <source>
        <dbReference type="Proteomes" id="UP000054166"/>
    </source>
</evidence>
<dbReference type="SUPFAM" id="SSF50630">
    <property type="entry name" value="Acid proteases"/>
    <property type="match status" value="1"/>
</dbReference>
<feature type="active site" evidence="3">
    <location>
        <position position="277"/>
    </location>
</feature>
<gene>
    <name evidence="7" type="ORF">PILCRDRAFT_820438</name>
</gene>
<proteinExistence type="inferred from homology"/>
<dbReference type="PANTHER" id="PTHR47966">
    <property type="entry name" value="BETA-SITE APP-CLEAVING ENZYME, ISOFORM A-RELATED"/>
    <property type="match status" value="1"/>
</dbReference>
<dbReference type="PROSITE" id="PS00141">
    <property type="entry name" value="ASP_PROTEASE"/>
    <property type="match status" value="2"/>
</dbReference>
<keyword evidence="5" id="KW-0732">Signal</keyword>
<name>A0A0C3FCZ6_PILCF</name>
<dbReference type="Pfam" id="PF00026">
    <property type="entry name" value="Asp"/>
    <property type="match status" value="1"/>
</dbReference>
<reference evidence="7 8" key="1">
    <citation type="submission" date="2014-04" db="EMBL/GenBank/DDBJ databases">
        <authorList>
            <consortium name="DOE Joint Genome Institute"/>
            <person name="Kuo A."/>
            <person name="Tarkka M."/>
            <person name="Buscot F."/>
            <person name="Kohler A."/>
            <person name="Nagy L.G."/>
            <person name="Floudas D."/>
            <person name="Copeland A."/>
            <person name="Barry K.W."/>
            <person name="Cichocki N."/>
            <person name="Veneault-Fourrey C."/>
            <person name="LaButti K."/>
            <person name="Lindquist E.A."/>
            <person name="Lipzen A."/>
            <person name="Lundell T."/>
            <person name="Morin E."/>
            <person name="Murat C."/>
            <person name="Sun H."/>
            <person name="Tunlid A."/>
            <person name="Henrissat B."/>
            <person name="Grigoriev I.V."/>
            <person name="Hibbett D.S."/>
            <person name="Martin F."/>
            <person name="Nordberg H.P."/>
            <person name="Cantor M.N."/>
            <person name="Hua S.X."/>
        </authorList>
    </citation>
    <scope>NUCLEOTIDE SEQUENCE [LARGE SCALE GENOMIC DNA]</scope>
    <source>
        <strain evidence="7 8">F 1598</strain>
    </source>
</reference>
<dbReference type="InParanoid" id="A0A0C3FCZ6"/>
<dbReference type="OrthoDB" id="660550at2759"/>
<feature type="active site" evidence="3">
    <location>
        <position position="100"/>
    </location>
</feature>